<gene>
    <name evidence="2" type="ORF">BJ554DRAFT_7973</name>
</gene>
<dbReference type="AlphaFoldDB" id="A0A8H8DIV4"/>
<dbReference type="PANTHER" id="PTHR12069">
    <property type="entry name" value="DNA-DIRECTED RNA POLYMERASES III 80 KDA POLYPEPTIDE RNA POLYMERASE III SUBUNIT 5"/>
    <property type="match status" value="1"/>
</dbReference>
<evidence type="ECO:0000313" key="2">
    <source>
        <dbReference type="EMBL" id="KAG5460028.1"/>
    </source>
</evidence>
<dbReference type="OrthoDB" id="340681at2759"/>
<accession>A0A8H8DIV4</accession>
<sequence>MSAPAPAAGARGGGARGGGARRAAKPRQPRGPTDPAASSSRLPTASAALGSHRPPPQPRNSGAEPMDVDSGPAKFEEPLPDETSSEDESEAEFAESAGARPRGQGPEPPDPVVKEFPVYVSTALAKQLYLFQFPVRNLPWTSSNCPVAARVKPAHKVVELDLPLETTVDTYNRERGEELSLGVTDEEVRTAYDVKAAGWGAGAKGRSAGFSTGPPEKEKLLDIQTLSSLYVPSQTMYMAGVTRDGALHLTPLGGGVYQMRPSFKYLDKIDEKHKSASRRAHEEEDKAAGGVPQQPIARSVQVSIQRKDDSNPNANKKLTVRELLKKAEEEEWTKLNFFMQEVRARLTK</sequence>
<feature type="compositionally biased region" description="Acidic residues" evidence="1">
    <location>
        <begin position="78"/>
        <end position="93"/>
    </location>
</feature>
<evidence type="ECO:0000256" key="1">
    <source>
        <dbReference type="SAM" id="MobiDB-lite"/>
    </source>
</evidence>
<dbReference type="Proteomes" id="UP000673691">
    <property type="component" value="Unassembled WGS sequence"/>
</dbReference>
<organism evidence="2 3">
    <name type="scientific">Olpidium bornovanus</name>
    <dbReference type="NCBI Taxonomy" id="278681"/>
    <lineage>
        <taxon>Eukaryota</taxon>
        <taxon>Fungi</taxon>
        <taxon>Fungi incertae sedis</taxon>
        <taxon>Olpidiomycota</taxon>
        <taxon>Olpidiomycotina</taxon>
        <taxon>Olpidiomycetes</taxon>
        <taxon>Olpidiales</taxon>
        <taxon>Olpidiaceae</taxon>
        <taxon>Olpidium</taxon>
    </lineage>
</organism>
<feature type="region of interest" description="Disordered" evidence="1">
    <location>
        <begin position="1"/>
        <end position="113"/>
    </location>
</feature>
<name>A0A8H8DIV4_9FUNG</name>
<dbReference type="Pfam" id="PF04801">
    <property type="entry name" value="RPC5"/>
    <property type="match status" value="1"/>
</dbReference>
<feature type="compositionally biased region" description="Gly residues" evidence="1">
    <location>
        <begin position="10"/>
        <end position="20"/>
    </location>
</feature>
<protein>
    <submittedName>
        <fullName evidence="2">Sin-like protein conserved region-domain-containing protein</fullName>
    </submittedName>
</protein>
<dbReference type="EMBL" id="JAEFCI010005896">
    <property type="protein sequence ID" value="KAG5460028.1"/>
    <property type="molecule type" value="Genomic_DNA"/>
</dbReference>
<proteinExistence type="predicted"/>
<evidence type="ECO:0000313" key="3">
    <source>
        <dbReference type="Proteomes" id="UP000673691"/>
    </source>
</evidence>
<comment type="caution">
    <text evidence="2">The sequence shown here is derived from an EMBL/GenBank/DDBJ whole genome shotgun (WGS) entry which is preliminary data.</text>
</comment>
<feature type="compositionally biased region" description="Basic and acidic residues" evidence="1">
    <location>
        <begin position="274"/>
        <end position="287"/>
    </location>
</feature>
<dbReference type="InterPro" id="IPR006886">
    <property type="entry name" value="RNA_pol_III_Rpc5"/>
</dbReference>
<keyword evidence="3" id="KW-1185">Reference proteome</keyword>
<feature type="region of interest" description="Disordered" evidence="1">
    <location>
        <begin position="274"/>
        <end position="316"/>
    </location>
</feature>
<dbReference type="GO" id="GO:0005666">
    <property type="term" value="C:RNA polymerase III complex"/>
    <property type="evidence" value="ECO:0007669"/>
    <property type="project" value="TreeGrafter"/>
</dbReference>
<dbReference type="PANTHER" id="PTHR12069:SF0">
    <property type="entry name" value="DNA-DIRECTED RNA POLYMERASE III SUBUNIT RPC5"/>
    <property type="match status" value="1"/>
</dbReference>
<reference evidence="2 3" key="1">
    <citation type="journal article" name="Sci. Rep.">
        <title>Genome-scale phylogenetic analyses confirm Olpidium as the closest living zoosporic fungus to the non-flagellated, terrestrial fungi.</title>
        <authorList>
            <person name="Chang Y."/>
            <person name="Rochon D."/>
            <person name="Sekimoto S."/>
            <person name="Wang Y."/>
            <person name="Chovatia M."/>
            <person name="Sandor L."/>
            <person name="Salamov A."/>
            <person name="Grigoriev I.V."/>
            <person name="Stajich J.E."/>
            <person name="Spatafora J.W."/>
        </authorList>
    </citation>
    <scope>NUCLEOTIDE SEQUENCE [LARGE SCALE GENOMIC DNA]</scope>
    <source>
        <strain evidence="2">S191</strain>
    </source>
</reference>
<dbReference type="GO" id="GO:0042797">
    <property type="term" value="P:tRNA transcription by RNA polymerase III"/>
    <property type="evidence" value="ECO:0007669"/>
    <property type="project" value="TreeGrafter"/>
</dbReference>